<feature type="compositionally biased region" description="Basic and acidic residues" evidence="3">
    <location>
        <begin position="599"/>
        <end position="608"/>
    </location>
</feature>
<evidence type="ECO:0000256" key="3">
    <source>
        <dbReference type="SAM" id="MobiDB-lite"/>
    </source>
</evidence>
<feature type="region of interest" description="Disordered" evidence="3">
    <location>
        <begin position="509"/>
        <end position="552"/>
    </location>
</feature>
<comment type="caution">
    <text evidence="5">The sequence shown here is derived from an EMBL/GenBank/DDBJ whole genome shotgun (WGS) entry which is preliminary data.</text>
</comment>
<dbReference type="Proteomes" id="UP001497392">
    <property type="component" value="Unassembled WGS sequence"/>
</dbReference>
<dbReference type="PANTHER" id="PTHR48025">
    <property type="entry name" value="OS02G0815200 PROTEIN"/>
    <property type="match status" value="1"/>
</dbReference>
<protein>
    <submittedName>
        <fullName evidence="5">G11675 protein</fullName>
    </submittedName>
</protein>
<dbReference type="SUPFAM" id="SSF54928">
    <property type="entry name" value="RNA-binding domain, RBD"/>
    <property type="match status" value="1"/>
</dbReference>
<feature type="compositionally biased region" description="Low complexity" evidence="3">
    <location>
        <begin position="461"/>
        <end position="479"/>
    </location>
</feature>
<feature type="compositionally biased region" description="Polar residues" evidence="3">
    <location>
        <begin position="909"/>
        <end position="931"/>
    </location>
</feature>
<feature type="region of interest" description="Disordered" evidence="3">
    <location>
        <begin position="599"/>
        <end position="635"/>
    </location>
</feature>
<evidence type="ECO:0000313" key="5">
    <source>
        <dbReference type="EMBL" id="CAL5228523.1"/>
    </source>
</evidence>
<accession>A0ABP1GFI9</accession>
<dbReference type="Gene3D" id="3.30.70.330">
    <property type="match status" value="1"/>
</dbReference>
<dbReference type="Pfam" id="PF00076">
    <property type="entry name" value="RRM_1"/>
    <property type="match status" value="1"/>
</dbReference>
<dbReference type="PANTHER" id="PTHR48025:SF1">
    <property type="entry name" value="RRM DOMAIN-CONTAINING PROTEIN"/>
    <property type="match status" value="1"/>
</dbReference>
<dbReference type="PROSITE" id="PS50102">
    <property type="entry name" value="RRM"/>
    <property type="match status" value="1"/>
</dbReference>
<dbReference type="InterPro" id="IPR000504">
    <property type="entry name" value="RRM_dom"/>
</dbReference>
<evidence type="ECO:0000313" key="6">
    <source>
        <dbReference type="Proteomes" id="UP001497392"/>
    </source>
</evidence>
<dbReference type="InterPro" id="IPR050502">
    <property type="entry name" value="Euk_RNA-bind_prot"/>
</dbReference>
<dbReference type="SMART" id="SM00360">
    <property type="entry name" value="RRM"/>
    <property type="match status" value="1"/>
</dbReference>
<organism evidence="5 6">
    <name type="scientific">Coccomyxa viridis</name>
    <dbReference type="NCBI Taxonomy" id="1274662"/>
    <lineage>
        <taxon>Eukaryota</taxon>
        <taxon>Viridiplantae</taxon>
        <taxon>Chlorophyta</taxon>
        <taxon>core chlorophytes</taxon>
        <taxon>Trebouxiophyceae</taxon>
        <taxon>Trebouxiophyceae incertae sedis</taxon>
        <taxon>Coccomyxaceae</taxon>
        <taxon>Coccomyxa</taxon>
    </lineage>
</organism>
<dbReference type="Pfam" id="PF00400">
    <property type="entry name" value="WD40"/>
    <property type="match status" value="2"/>
</dbReference>
<proteinExistence type="predicted"/>
<evidence type="ECO:0000256" key="2">
    <source>
        <dbReference type="PROSITE-ProRule" id="PRU00176"/>
    </source>
</evidence>
<keyword evidence="6" id="KW-1185">Reference proteome</keyword>
<feature type="region of interest" description="Disordered" evidence="3">
    <location>
        <begin position="460"/>
        <end position="492"/>
    </location>
</feature>
<sequence>MQFNVQTPVLSIGWSNTSSKALRAVASASNGWLAAITVDSELLTMAPSGSTTTSKGSGDTLCFSDSADNVVCAGKSAIDVYSVPEGRSVATLSEERTADAPDAGAEPGPCSRAPFMAKHPSQNTFAVAIGRVVRLIGLDAKVKADIGPLKSEVKGLEWANDGRLYIQLSSHILVASADGKTVGTVQDIQEDGTIIAMAISPSAAHLAAGVHTPNDNQVDVHLLQKELTSDKDAVSTNLTSFHQYDEKISCLAWDHSGRFLATGDCGEATIWDVDLVKAGEVVQNVICCGHCQNTSIQRMAFSPNDSILATAGTDGQVLLFDSSLFQEGTLLSPFARIQAAPAGSQMMHLSWTTDSSLVMATSSGIMSSFQLAGCKSVEEAHENATAAPIIPATPTRIAHTTTMDRASSYSTGGGSGANSDNEALNASLQNSTRLEIITQAPKEGSAPSALPKLEVKTKVLPPADGQADGPDAAGEAALANSKLSAESPEYTPTAAVDRTIPQIEDHHCNGTIEEEPEPPFVHTQDPSGSVGNAPETSRPQPSPQKASPTQFAQPIASPRPIARNAVRAVTAPVASNVMPGRGNAPQFRRPANGTTFQKHQEEYLDRSHSFPQRAASFPRGTARPVNSSEGAPAATTPLSPGLLQRMQAIKENPQLGHHHPQRRQLAGWGPGPLQPMASPQHRPLHFKGMPMAHHMAPMAFAQGPPGVNAPHGFMPMMPQQALPFTVPPGASPPGPMRNGPPGTVPVVTSTGVPQGPPQGAPAFAPGFQQGAPPGMVMGGMPQGQPFIMVPAGAQPPQGWVPVVPSSWMGMYGGPMMHPPGHAMPPHIAAMSNGHDFFPTAAPWPTRPGDDAGVEMSAQMRWRPAYRSLPASLGRTKLTPPMAPRPPGFAPPFHGPDSRPAPAREAAEESQGSNQASETGSITPAENQSTADSLGKAPAIGKSPFVSYPEPGPPAGFAYPAPGAMMAPPTELLMTEATADAPPQPVTTLYVGNLPPTVDEQILFQTFRPFGHIPDIQVIRDKITNHSRGFAFVTFAGPHAATCAHAQLNGATMYGPFSGRALRLGASNRTSATGEE</sequence>
<keyword evidence="1 2" id="KW-0694">RNA-binding</keyword>
<feature type="region of interest" description="Disordered" evidence="3">
    <location>
        <begin position="871"/>
        <end position="946"/>
    </location>
</feature>
<dbReference type="Gene3D" id="2.130.10.10">
    <property type="entry name" value="YVTN repeat-like/Quinoprotein amine dehydrogenase"/>
    <property type="match status" value="1"/>
</dbReference>
<evidence type="ECO:0000259" key="4">
    <source>
        <dbReference type="PROSITE" id="PS50102"/>
    </source>
</evidence>
<feature type="compositionally biased region" description="Polar residues" evidence="3">
    <location>
        <begin position="524"/>
        <end position="552"/>
    </location>
</feature>
<feature type="compositionally biased region" description="Pro residues" evidence="3">
    <location>
        <begin position="880"/>
        <end position="893"/>
    </location>
</feature>
<dbReference type="InterPro" id="IPR015943">
    <property type="entry name" value="WD40/YVTN_repeat-like_dom_sf"/>
</dbReference>
<dbReference type="InterPro" id="IPR012677">
    <property type="entry name" value="Nucleotide-bd_a/b_plait_sf"/>
</dbReference>
<evidence type="ECO:0000256" key="1">
    <source>
        <dbReference type="ARBA" id="ARBA00022884"/>
    </source>
</evidence>
<reference evidence="5 6" key="1">
    <citation type="submission" date="2024-06" db="EMBL/GenBank/DDBJ databases">
        <authorList>
            <person name="Kraege A."/>
            <person name="Thomma B."/>
        </authorList>
    </citation>
    <scope>NUCLEOTIDE SEQUENCE [LARGE SCALE GENOMIC DNA]</scope>
</reference>
<dbReference type="InterPro" id="IPR035979">
    <property type="entry name" value="RBD_domain_sf"/>
</dbReference>
<dbReference type="InterPro" id="IPR001680">
    <property type="entry name" value="WD40_rpt"/>
</dbReference>
<dbReference type="InterPro" id="IPR036322">
    <property type="entry name" value="WD40_repeat_dom_sf"/>
</dbReference>
<dbReference type="EMBL" id="CAXHTA020000018">
    <property type="protein sequence ID" value="CAL5228523.1"/>
    <property type="molecule type" value="Genomic_DNA"/>
</dbReference>
<name>A0ABP1GFI9_9CHLO</name>
<gene>
    <name evidence="5" type="primary">g11675</name>
    <name evidence="5" type="ORF">VP750_LOCUS10429</name>
</gene>
<dbReference type="SMART" id="SM00320">
    <property type="entry name" value="WD40"/>
    <property type="match status" value="2"/>
</dbReference>
<dbReference type="SUPFAM" id="SSF50978">
    <property type="entry name" value="WD40 repeat-like"/>
    <property type="match status" value="1"/>
</dbReference>
<feature type="domain" description="RRM" evidence="4">
    <location>
        <begin position="986"/>
        <end position="1068"/>
    </location>
</feature>